<comment type="caution">
    <text evidence="4">The sequence shown here is derived from an EMBL/GenBank/DDBJ whole genome shotgun (WGS) entry which is preliminary data.</text>
</comment>
<evidence type="ECO:0000256" key="1">
    <source>
        <dbReference type="ARBA" id="ARBA00022679"/>
    </source>
</evidence>
<dbReference type="Proteomes" id="UP001627154">
    <property type="component" value="Unassembled WGS sequence"/>
</dbReference>
<dbReference type="PROSITE" id="PS51186">
    <property type="entry name" value="GNAT"/>
    <property type="match status" value="1"/>
</dbReference>
<evidence type="ECO:0000313" key="4">
    <source>
        <dbReference type="EMBL" id="KAL3384402.1"/>
    </source>
</evidence>
<dbReference type="AlphaFoldDB" id="A0ABD2VVH4"/>
<feature type="transmembrane region" description="Helical" evidence="2">
    <location>
        <begin position="66"/>
        <end position="86"/>
    </location>
</feature>
<dbReference type="InterPro" id="IPR016181">
    <property type="entry name" value="Acyl_CoA_acyltransferase"/>
</dbReference>
<evidence type="ECO:0000256" key="2">
    <source>
        <dbReference type="SAM" id="Phobius"/>
    </source>
</evidence>
<dbReference type="GO" id="GO:0016740">
    <property type="term" value="F:transferase activity"/>
    <property type="evidence" value="ECO:0007669"/>
    <property type="project" value="UniProtKB-KW"/>
</dbReference>
<evidence type="ECO:0000259" key="3">
    <source>
        <dbReference type="PROSITE" id="PS51186"/>
    </source>
</evidence>
<organism evidence="4 5">
    <name type="scientific">Trichogramma kaykai</name>
    <dbReference type="NCBI Taxonomy" id="54128"/>
    <lineage>
        <taxon>Eukaryota</taxon>
        <taxon>Metazoa</taxon>
        <taxon>Ecdysozoa</taxon>
        <taxon>Arthropoda</taxon>
        <taxon>Hexapoda</taxon>
        <taxon>Insecta</taxon>
        <taxon>Pterygota</taxon>
        <taxon>Neoptera</taxon>
        <taxon>Endopterygota</taxon>
        <taxon>Hymenoptera</taxon>
        <taxon>Apocrita</taxon>
        <taxon>Proctotrupomorpha</taxon>
        <taxon>Chalcidoidea</taxon>
        <taxon>Trichogrammatidae</taxon>
        <taxon>Trichogramma</taxon>
    </lineage>
</organism>
<evidence type="ECO:0000313" key="5">
    <source>
        <dbReference type="Proteomes" id="UP001627154"/>
    </source>
</evidence>
<reference evidence="4 5" key="1">
    <citation type="journal article" date="2024" name="bioRxiv">
        <title>A reference genome for Trichogramma kaykai: A tiny desert-dwelling parasitoid wasp with competing sex-ratio distorters.</title>
        <authorList>
            <person name="Culotta J."/>
            <person name="Lindsey A.R."/>
        </authorList>
    </citation>
    <scope>NUCLEOTIDE SEQUENCE [LARGE SCALE GENOMIC DNA]</scope>
    <source>
        <strain evidence="4 5">KSX58</strain>
    </source>
</reference>
<dbReference type="SUPFAM" id="SSF55729">
    <property type="entry name" value="Acyl-CoA N-acyltransferases (Nat)"/>
    <property type="match status" value="1"/>
</dbReference>
<keyword evidence="5" id="KW-1185">Reference proteome</keyword>
<dbReference type="Pfam" id="PF00583">
    <property type="entry name" value="Acetyltransf_1"/>
    <property type="match status" value="1"/>
</dbReference>
<keyword evidence="2" id="KW-0472">Membrane</keyword>
<dbReference type="Gene3D" id="3.40.630.30">
    <property type="match status" value="1"/>
</dbReference>
<keyword evidence="2" id="KW-1133">Transmembrane helix</keyword>
<accession>A0ABD2VVH4</accession>
<dbReference type="InterPro" id="IPR000182">
    <property type="entry name" value="GNAT_dom"/>
</dbReference>
<sequence>MSHVVVIRPFKAGDEYTCCDLAKEGVMSSLNSTMIGNVCRELTFQLMILFAALMFIFLSVPFTLCALVIPAVVLLIMTCTYIAFTVKCSTVQQEIRNVSRIYMSNAFSCFWIAEVYEPYTMTRKPADFHYTIMPEKEFKARNIDVSSQRKKIVGCIGLLKSHRLDKGAWLKRLFVQKSYQRKGIASALLQAAIDFANEQGYSCVNLVASEYNEGGKTLCLKKKFELFHMYHKRILGSVMSISMYELSYRIKPDGEDYMTNYSKKRLYVSN</sequence>
<dbReference type="InterPro" id="IPR050769">
    <property type="entry name" value="NAT_camello-type"/>
</dbReference>
<proteinExistence type="predicted"/>
<dbReference type="CDD" id="cd04301">
    <property type="entry name" value="NAT_SF"/>
    <property type="match status" value="1"/>
</dbReference>
<dbReference type="EMBL" id="JBJJXI010000173">
    <property type="protein sequence ID" value="KAL3384402.1"/>
    <property type="molecule type" value="Genomic_DNA"/>
</dbReference>
<name>A0ABD2VVH4_9HYME</name>
<feature type="domain" description="N-acetyltransferase" evidence="3">
    <location>
        <begin position="93"/>
        <end position="267"/>
    </location>
</feature>
<keyword evidence="1" id="KW-0808">Transferase</keyword>
<gene>
    <name evidence="4" type="ORF">TKK_019802</name>
</gene>
<dbReference type="PANTHER" id="PTHR13947:SF37">
    <property type="entry name" value="LD18367P"/>
    <property type="match status" value="1"/>
</dbReference>
<protein>
    <recommendedName>
        <fullName evidence="3">N-acetyltransferase domain-containing protein</fullName>
    </recommendedName>
</protein>
<feature type="transmembrane region" description="Helical" evidence="2">
    <location>
        <begin position="42"/>
        <end position="60"/>
    </location>
</feature>
<keyword evidence="2" id="KW-0812">Transmembrane</keyword>
<dbReference type="PANTHER" id="PTHR13947">
    <property type="entry name" value="GNAT FAMILY N-ACETYLTRANSFERASE"/>
    <property type="match status" value="1"/>
</dbReference>